<evidence type="ECO:0000313" key="3">
    <source>
        <dbReference type="EMBL" id="MQR00272.1"/>
    </source>
</evidence>
<dbReference type="InterPro" id="IPR059052">
    <property type="entry name" value="HH_YbhG-like"/>
</dbReference>
<comment type="caution">
    <text evidence="3">The sequence shown here is derived from an EMBL/GenBank/DDBJ whole genome shotgun (WGS) entry which is preliminary data.</text>
</comment>
<dbReference type="PANTHER" id="PTHR30438">
    <property type="entry name" value="36 KDA ANTIGEN-RELATED"/>
    <property type="match status" value="1"/>
</dbReference>
<dbReference type="Pfam" id="PF25881">
    <property type="entry name" value="HH_YBHG"/>
    <property type="match status" value="1"/>
</dbReference>
<dbReference type="Gene3D" id="2.40.50.100">
    <property type="match status" value="2"/>
</dbReference>
<dbReference type="EMBL" id="WINI01000003">
    <property type="protein sequence ID" value="MQR00272.1"/>
    <property type="molecule type" value="Genomic_DNA"/>
</dbReference>
<dbReference type="AlphaFoldDB" id="A0A843YSP4"/>
<dbReference type="Gene3D" id="1.10.287.470">
    <property type="entry name" value="Helix hairpin bin"/>
    <property type="match status" value="2"/>
</dbReference>
<evidence type="ECO:0000313" key="4">
    <source>
        <dbReference type="Proteomes" id="UP000451565"/>
    </source>
</evidence>
<dbReference type="OrthoDB" id="8558741at2"/>
<keyword evidence="4" id="KW-1185">Reference proteome</keyword>
<dbReference type="RefSeq" id="WP_153233887.1">
    <property type="nucleotide sequence ID" value="NZ_WINI01000003.1"/>
</dbReference>
<dbReference type="Proteomes" id="UP000451565">
    <property type="component" value="Unassembled WGS sequence"/>
</dbReference>
<dbReference type="PROSITE" id="PS51257">
    <property type="entry name" value="PROKAR_LIPOPROTEIN"/>
    <property type="match status" value="1"/>
</dbReference>
<dbReference type="PANTHER" id="PTHR30438:SF2">
    <property type="entry name" value="MEMBRANE PROTEIN"/>
    <property type="match status" value="1"/>
</dbReference>
<reference evidence="3 4" key="1">
    <citation type="submission" date="2019-10" db="EMBL/GenBank/DDBJ databases">
        <title>Glaciimonas soli sp. nov., a psychrophilic bacterium isolated from the forest soil of a high elevation mountain in Taiwan.</title>
        <authorList>
            <person name="Wang L.-T."/>
            <person name="Shieh W.Y."/>
        </authorList>
    </citation>
    <scope>NUCLEOTIDE SEQUENCE [LARGE SCALE GENOMIC DNA]</scope>
    <source>
        <strain evidence="3 4">GS1</strain>
    </source>
</reference>
<proteinExistence type="predicted"/>
<name>A0A843YSP4_9BURK</name>
<accession>A0A843YSP4</accession>
<gene>
    <name evidence="3" type="ORF">GEV47_06220</name>
</gene>
<dbReference type="Gene3D" id="2.40.30.170">
    <property type="match status" value="1"/>
</dbReference>
<organism evidence="3 4">
    <name type="scientific">Glaciimonas soli</name>
    <dbReference type="NCBI Taxonomy" id="2590999"/>
    <lineage>
        <taxon>Bacteria</taxon>
        <taxon>Pseudomonadati</taxon>
        <taxon>Pseudomonadota</taxon>
        <taxon>Betaproteobacteria</taxon>
        <taxon>Burkholderiales</taxon>
        <taxon>Oxalobacteraceae</taxon>
        <taxon>Glaciimonas</taxon>
    </lineage>
</organism>
<dbReference type="SUPFAM" id="SSF111369">
    <property type="entry name" value="HlyD-like secretion proteins"/>
    <property type="match status" value="2"/>
</dbReference>
<protein>
    <submittedName>
        <fullName evidence="3">HlyD family efflux transporter periplasmic adaptor subunit</fullName>
    </submittedName>
</protein>
<keyword evidence="1" id="KW-0175">Coiled coil</keyword>
<sequence length="328" mass="35915">MQRPERANKLVIAAAAVAAATYFLLSGCTPNRESESVWQGYVEAEYVDVSSSQSGRLDHLSVTRGQQVALGASLFALEAANEAAAQRQAQQQLDATEAQLADIKHGKRPQEQAVTRAQLEQAQAAAKKASIQLNRDQIQYQAGGIAKQQLDDSRAAFDMATAQVLQWQSQLAVDRLPNRDAQIRAQQAQVDASQAALEQAEWKLAQKTVSATRTGLVFDTMYREGEWVAAGNPVVRMLPPENVKARFFVPEAALGKLHLNQMVALRCDGCQKEVAARISYIATNAEYTPPIIYSNESRHKLVFMIEAHPAAGYALKLHPGQPLEVILK</sequence>
<dbReference type="GO" id="GO:0005886">
    <property type="term" value="C:plasma membrane"/>
    <property type="evidence" value="ECO:0007669"/>
    <property type="project" value="TreeGrafter"/>
</dbReference>
<evidence type="ECO:0000259" key="2">
    <source>
        <dbReference type="Pfam" id="PF25881"/>
    </source>
</evidence>
<feature type="coiled-coil region" evidence="1">
    <location>
        <begin position="79"/>
        <end position="139"/>
    </location>
</feature>
<feature type="domain" description="YbhG-like alpha-helical hairpin" evidence="2">
    <location>
        <begin position="87"/>
        <end position="204"/>
    </location>
</feature>
<evidence type="ECO:0000256" key="1">
    <source>
        <dbReference type="SAM" id="Coils"/>
    </source>
</evidence>